<dbReference type="AlphaFoldDB" id="A0AAQ1ZIT3"/>
<evidence type="ECO:0000313" key="2">
    <source>
        <dbReference type="Proteomes" id="UP000255283"/>
    </source>
</evidence>
<evidence type="ECO:0000313" key="1">
    <source>
        <dbReference type="EMBL" id="SUB80519.1"/>
    </source>
</evidence>
<sequence>MEGMLAGCRRSFTRYLTDKSGQEFVVYFPYHQYEERAGGRMPGGCATAEKRGTYFVMVTTPLRCSALT</sequence>
<organism evidence="1 2">
    <name type="scientific">Segatella buccae</name>
    <dbReference type="NCBI Taxonomy" id="28126"/>
    <lineage>
        <taxon>Bacteria</taxon>
        <taxon>Pseudomonadati</taxon>
        <taxon>Bacteroidota</taxon>
        <taxon>Bacteroidia</taxon>
        <taxon>Bacteroidales</taxon>
        <taxon>Prevotellaceae</taxon>
        <taxon>Segatella</taxon>
    </lineage>
</organism>
<proteinExistence type="predicted"/>
<protein>
    <submittedName>
        <fullName evidence="1">Uncharacterized protein</fullName>
    </submittedName>
</protein>
<dbReference type="Proteomes" id="UP000255283">
    <property type="component" value="Unassembled WGS sequence"/>
</dbReference>
<gene>
    <name evidence="1" type="ORF">NCTC13063_01805</name>
</gene>
<dbReference type="EMBL" id="UGTJ01000001">
    <property type="protein sequence ID" value="SUB80519.1"/>
    <property type="molecule type" value="Genomic_DNA"/>
</dbReference>
<accession>A0AAQ1ZIT3</accession>
<name>A0AAQ1ZIT3_9BACT</name>
<reference evidence="1 2" key="1">
    <citation type="submission" date="2018-06" db="EMBL/GenBank/DDBJ databases">
        <authorList>
            <consortium name="Pathogen Informatics"/>
            <person name="Doyle S."/>
        </authorList>
    </citation>
    <scope>NUCLEOTIDE SEQUENCE [LARGE SCALE GENOMIC DNA]</scope>
    <source>
        <strain evidence="1 2">NCTC13063</strain>
    </source>
</reference>
<comment type="caution">
    <text evidence="1">The sequence shown here is derived from an EMBL/GenBank/DDBJ whole genome shotgun (WGS) entry which is preliminary data.</text>
</comment>